<evidence type="ECO:0000313" key="1">
    <source>
        <dbReference type="EMBL" id="HGW92960.1"/>
    </source>
</evidence>
<accession>A0A832M2A6</accession>
<comment type="caution">
    <text evidence="1">The sequence shown here is derived from an EMBL/GenBank/DDBJ whole genome shotgun (WGS) entry which is preliminary data.</text>
</comment>
<organism evidence="1">
    <name type="scientific">Oscillatoriales cyanobacterium SpSt-402</name>
    <dbReference type="NCBI Taxonomy" id="2282168"/>
    <lineage>
        <taxon>Bacteria</taxon>
        <taxon>Bacillati</taxon>
        <taxon>Cyanobacteriota</taxon>
        <taxon>Cyanophyceae</taxon>
        <taxon>Oscillatoriophycideae</taxon>
        <taxon>Oscillatoriales</taxon>
    </lineage>
</organism>
<sequence length="109" mass="12417">MISTFSPLPSDLSDRILCYYVNTTTQLQRARIANIPNWLFERVIFPKQRLFFEAIPDALLEIHTCSTLGETLLNQIPCFRLQVNELSLLNPAPLAGAFEPVEQPDLVEE</sequence>
<dbReference type="Pfam" id="PF08865">
    <property type="entry name" value="DUF1830"/>
    <property type="match status" value="1"/>
</dbReference>
<dbReference type="AlphaFoldDB" id="A0A832M2A6"/>
<dbReference type="EMBL" id="DSRD01000100">
    <property type="protein sequence ID" value="HGW92960.1"/>
    <property type="molecule type" value="Genomic_DNA"/>
</dbReference>
<dbReference type="InterPro" id="IPR014964">
    <property type="entry name" value="DUF1830"/>
</dbReference>
<gene>
    <name evidence="1" type="ORF">ENR47_01555</name>
</gene>
<protein>
    <submittedName>
        <fullName evidence="1">DUF1830 domain-containing protein</fullName>
    </submittedName>
</protein>
<reference evidence="1" key="1">
    <citation type="journal article" date="2020" name="mSystems">
        <title>Genome- and Community-Level Interaction Insights into Carbon Utilization and Element Cycling Functions of Hydrothermarchaeota in Hydrothermal Sediment.</title>
        <authorList>
            <person name="Zhou Z."/>
            <person name="Liu Y."/>
            <person name="Xu W."/>
            <person name="Pan J."/>
            <person name="Luo Z.H."/>
            <person name="Li M."/>
        </authorList>
    </citation>
    <scope>NUCLEOTIDE SEQUENCE [LARGE SCALE GENOMIC DNA]</scope>
    <source>
        <strain evidence="1">SpSt-402</strain>
    </source>
</reference>
<proteinExistence type="predicted"/>
<name>A0A832M2A6_9CYAN</name>